<evidence type="ECO:0000256" key="6">
    <source>
        <dbReference type="ARBA" id="ARBA00022801"/>
    </source>
</evidence>
<dbReference type="PANTHER" id="PTHR11733:SF241">
    <property type="entry name" value="GH26575P-RELATED"/>
    <property type="match status" value="1"/>
</dbReference>
<proteinExistence type="inferred from homology"/>
<dbReference type="PROSITE" id="PS51885">
    <property type="entry name" value="NEPRILYSIN"/>
    <property type="match status" value="1"/>
</dbReference>
<dbReference type="Pfam" id="PF01431">
    <property type="entry name" value="Peptidase_M13"/>
    <property type="match status" value="1"/>
</dbReference>
<sequence length="757" mass="87007">MNTFHLLLLFGVFLTKNSFLSQAEPLLISGTHIPPPETTDGKNETEKTKESSSKNESSSDNTILTDFQRIKLKDIRKFARLAGHEHPEVITDIDPTICYKDDCLEAAKEFFISMDMAQEPCNDWKKFACEWRTLSTKTAFDQHITLSFHVENQVKEILVAYNSDKTTVRNAQSYFAACEAWHQDFNIVDHITTYLETFGNWPFLTGKKEVSENWTKLMVGILKIVPENVIPYIIKVEPIAIDDESLTVLKIDSGFTNLDLDVEDIKFILEILRKKESPSSEKEIEQINEMKKCMKSLTSVGFDATEKPEVLPLAELQNKVAKAIPNSNLNIAKLIQGIFEGTDVVIEPEFKVLTNIVHLVEYIKAIESCNKVAVVNVLLLQLISLILGDTTNIINEKKMLHMENYNRQNLRLSERQCIEEAEEVFSYTLSEEYLKRHNKYEGTATEMLNDLVDNLKKGFTEVIRSIHWLGQEAKEIMFDKIANTEILMGYPTWVRNEEAVERYYKNLNFPSNGSSNQSQVYLLYRSTVLSWLNGKFSKMKLDNDLVDGWNYNTKAGFVGDTNVQYIWNLNQLRAPAGIIQAPFFSPDFPGYMNYGGLGSIIARELARLFDSDGILTNTEGETGLWLDDKSYKNYIDWTMRLQKDWNMNEINLKDKIASVLGYHITVKGYEEHLKSLKKAGKEETKLPGLSEIPPEKLLQIKYTNVLCENQLIRRMVMKDSHYRSFDSLALVPVTRNNNFLQLFECQNNTYNQSFDFM</sequence>
<reference evidence="13 14" key="1">
    <citation type="submission" date="2024-08" db="EMBL/GenBank/DDBJ databases">
        <authorList>
            <person name="Cucini C."/>
            <person name="Frati F."/>
        </authorList>
    </citation>
    <scope>NUCLEOTIDE SEQUENCE [LARGE SCALE GENOMIC DNA]</scope>
</reference>
<dbReference type="EMBL" id="CAXLJM020000043">
    <property type="protein sequence ID" value="CAL8110034.1"/>
    <property type="molecule type" value="Genomic_DNA"/>
</dbReference>
<feature type="compositionally biased region" description="Basic and acidic residues" evidence="9">
    <location>
        <begin position="39"/>
        <end position="53"/>
    </location>
</feature>
<evidence type="ECO:0000313" key="14">
    <source>
        <dbReference type="Proteomes" id="UP001642540"/>
    </source>
</evidence>
<dbReference type="Proteomes" id="UP001642540">
    <property type="component" value="Unassembled WGS sequence"/>
</dbReference>
<keyword evidence="7" id="KW-0862">Zinc</keyword>
<evidence type="ECO:0000256" key="8">
    <source>
        <dbReference type="ARBA" id="ARBA00023049"/>
    </source>
</evidence>
<dbReference type="Gene3D" id="3.40.390.10">
    <property type="entry name" value="Collagenase (Catalytic Domain)"/>
    <property type="match status" value="1"/>
</dbReference>
<dbReference type="SUPFAM" id="SSF55486">
    <property type="entry name" value="Metalloproteases ('zincins'), catalytic domain"/>
    <property type="match status" value="1"/>
</dbReference>
<keyword evidence="14" id="KW-1185">Reference proteome</keyword>
<evidence type="ECO:0000256" key="2">
    <source>
        <dbReference type="ARBA" id="ARBA00004401"/>
    </source>
</evidence>
<dbReference type="InterPro" id="IPR042089">
    <property type="entry name" value="Peptidase_M13_dom_2"/>
</dbReference>
<accession>A0ABP1QQM9</accession>
<dbReference type="PANTHER" id="PTHR11733">
    <property type="entry name" value="ZINC METALLOPROTEASE FAMILY M13 NEPRILYSIN-RELATED"/>
    <property type="match status" value="1"/>
</dbReference>
<gene>
    <name evidence="13" type="ORF">ODALV1_LOCUS13919</name>
</gene>
<protein>
    <submittedName>
        <fullName evidence="13">Uncharacterized protein</fullName>
    </submittedName>
</protein>
<keyword evidence="4" id="KW-0645">Protease</keyword>
<dbReference type="Gene3D" id="1.10.1380.10">
    <property type="entry name" value="Neutral endopeptidase , domain2"/>
    <property type="match status" value="1"/>
</dbReference>
<feature type="chain" id="PRO_5046302009" evidence="10">
    <location>
        <begin position="24"/>
        <end position="757"/>
    </location>
</feature>
<evidence type="ECO:0000259" key="12">
    <source>
        <dbReference type="Pfam" id="PF05649"/>
    </source>
</evidence>
<dbReference type="InterPro" id="IPR024079">
    <property type="entry name" value="MetalloPept_cat_dom_sf"/>
</dbReference>
<feature type="region of interest" description="Disordered" evidence="9">
    <location>
        <begin position="30"/>
        <end position="60"/>
    </location>
</feature>
<dbReference type="Pfam" id="PF05649">
    <property type="entry name" value="Peptidase_M13_N"/>
    <property type="match status" value="1"/>
</dbReference>
<keyword evidence="10" id="KW-0732">Signal</keyword>
<keyword evidence="6" id="KW-0378">Hydrolase</keyword>
<comment type="similarity">
    <text evidence="3">Belongs to the peptidase M13 family.</text>
</comment>
<dbReference type="PRINTS" id="PR00786">
    <property type="entry name" value="NEPRILYSIN"/>
</dbReference>
<dbReference type="InterPro" id="IPR000718">
    <property type="entry name" value="Peptidase_M13"/>
</dbReference>
<feature type="signal peptide" evidence="10">
    <location>
        <begin position="1"/>
        <end position="23"/>
    </location>
</feature>
<dbReference type="InterPro" id="IPR008753">
    <property type="entry name" value="Peptidase_M13_N"/>
</dbReference>
<feature type="domain" description="Peptidase M13 N-terminal" evidence="12">
    <location>
        <begin position="120"/>
        <end position="491"/>
    </location>
</feature>
<evidence type="ECO:0000256" key="5">
    <source>
        <dbReference type="ARBA" id="ARBA00022723"/>
    </source>
</evidence>
<organism evidence="13 14">
    <name type="scientific">Orchesella dallaii</name>
    <dbReference type="NCBI Taxonomy" id="48710"/>
    <lineage>
        <taxon>Eukaryota</taxon>
        <taxon>Metazoa</taxon>
        <taxon>Ecdysozoa</taxon>
        <taxon>Arthropoda</taxon>
        <taxon>Hexapoda</taxon>
        <taxon>Collembola</taxon>
        <taxon>Entomobryomorpha</taxon>
        <taxon>Entomobryoidea</taxon>
        <taxon>Orchesellidae</taxon>
        <taxon>Orchesellinae</taxon>
        <taxon>Orchesella</taxon>
    </lineage>
</organism>
<evidence type="ECO:0000256" key="1">
    <source>
        <dbReference type="ARBA" id="ARBA00001947"/>
    </source>
</evidence>
<evidence type="ECO:0000256" key="10">
    <source>
        <dbReference type="SAM" id="SignalP"/>
    </source>
</evidence>
<feature type="domain" description="Peptidase M13 C-terminal" evidence="11">
    <location>
        <begin position="562"/>
        <end position="747"/>
    </location>
</feature>
<evidence type="ECO:0000256" key="9">
    <source>
        <dbReference type="SAM" id="MobiDB-lite"/>
    </source>
</evidence>
<name>A0ABP1QQM9_9HEXA</name>
<evidence type="ECO:0000256" key="7">
    <source>
        <dbReference type="ARBA" id="ARBA00022833"/>
    </source>
</evidence>
<comment type="caution">
    <text evidence="13">The sequence shown here is derived from an EMBL/GenBank/DDBJ whole genome shotgun (WGS) entry which is preliminary data.</text>
</comment>
<evidence type="ECO:0000256" key="4">
    <source>
        <dbReference type="ARBA" id="ARBA00022670"/>
    </source>
</evidence>
<comment type="subcellular location">
    <subcellularLocation>
        <location evidence="2">Cell membrane</location>
        <topology evidence="2">Single-pass type II membrane protein</topology>
    </subcellularLocation>
</comment>
<keyword evidence="5" id="KW-0479">Metal-binding</keyword>
<evidence type="ECO:0000313" key="13">
    <source>
        <dbReference type="EMBL" id="CAL8110034.1"/>
    </source>
</evidence>
<keyword evidence="8" id="KW-0482">Metalloprotease</keyword>
<evidence type="ECO:0000259" key="11">
    <source>
        <dbReference type="Pfam" id="PF01431"/>
    </source>
</evidence>
<dbReference type="InterPro" id="IPR018497">
    <property type="entry name" value="Peptidase_M13_C"/>
</dbReference>
<evidence type="ECO:0000256" key="3">
    <source>
        <dbReference type="ARBA" id="ARBA00007357"/>
    </source>
</evidence>
<comment type="cofactor">
    <cofactor evidence="1">
        <name>Zn(2+)</name>
        <dbReference type="ChEBI" id="CHEBI:29105"/>
    </cofactor>
</comment>